<reference evidence="3 4" key="1">
    <citation type="journal article" date="2019" name="Environ. Microbiol.">
        <title>Species interactions and distinct microbial communities in high Arctic permafrost affected cryosols are associated with the CH4 and CO2 gas fluxes.</title>
        <authorList>
            <person name="Altshuler I."/>
            <person name="Hamel J."/>
            <person name="Turney S."/>
            <person name="Magnuson E."/>
            <person name="Levesque R."/>
            <person name="Greer C."/>
            <person name="Whyte L.G."/>
        </authorList>
    </citation>
    <scope>NUCLEOTIDE SEQUENCE [LARGE SCALE GENOMIC DNA]</scope>
    <source>
        <strain evidence="3 4">S06.C</strain>
    </source>
</reference>
<dbReference type="InterPro" id="IPR001753">
    <property type="entry name" value="Enoyl-CoA_hydra/iso"/>
</dbReference>
<evidence type="ECO:0000313" key="4">
    <source>
        <dbReference type="Proteomes" id="UP000319212"/>
    </source>
</evidence>
<gene>
    <name evidence="3" type="ORF">EAH82_10775</name>
</gene>
<name>A0A502DVX2_9BURK</name>
<proteinExistence type="inferred from homology"/>
<dbReference type="InterPro" id="IPR029045">
    <property type="entry name" value="ClpP/crotonase-like_dom_sf"/>
</dbReference>
<dbReference type="GO" id="GO:0006635">
    <property type="term" value="P:fatty acid beta-oxidation"/>
    <property type="evidence" value="ECO:0007669"/>
    <property type="project" value="TreeGrafter"/>
</dbReference>
<evidence type="ECO:0000256" key="1">
    <source>
        <dbReference type="ARBA" id="ARBA00005254"/>
    </source>
</evidence>
<dbReference type="AlphaFoldDB" id="A0A502DVX2"/>
<dbReference type="RefSeq" id="WP_140841540.1">
    <property type="nucleotide sequence ID" value="NZ_RCZI01000002.1"/>
</dbReference>
<accession>A0A502DVX2</accession>
<dbReference type="Proteomes" id="UP000319212">
    <property type="component" value="Unassembled WGS sequence"/>
</dbReference>
<dbReference type="Gene3D" id="3.90.226.10">
    <property type="entry name" value="2-enoyl-CoA Hydratase, Chain A, domain 1"/>
    <property type="match status" value="1"/>
</dbReference>
<dbReference type="EMBL" id="RCZI01000002">
    <property type="protein sequence ID" value="TPG29224.1"/>
    <property type="molecule type" value="Genomic_DNA"/>
</dbReference>
<dbReference type="PANTHER" id="PTHR11941:SF54">
    <property type="entry name" value="ENOYL-COA HYDRATASE, MITOCHONDRIAL"/>
    <property type="match status" value="1"/>
</dbReference>
<comment type="similarity">
    <text evidence="1">Belongs to the enoyl-CoA hydratase/isomerase family.</text>
</comment>
<dbReference type="GO" id="GO:0004300">
    <property type="term" value="F:enoyl-CoA hydratase activity"/>
    <property type="evidence" value="ECO:0007669"/>
    <property type="project" value="UniProtKB-EC"/>
</dbReference>
<dbReference type="EC" id="4.2.1.17" evidence="3"/>
<dbReference type="Gene3D" id="1.10.12.10">
    <property type="entry name" value="Lyase 2-enoyl-coa Hydratase, Chain A, domain 2"/>
    <property type="match status" value="1"/>
</dbReference>
<organism evidence="3 4">
    <name type="scientific">Variovorax guangxiensis</name>
    <dbReference type="NCBI Taxonomy" id="1775474"/>
    <lineage>
        <taxon>Bacteria</taxon>
        <taxon>Pseudomonadati</taxon>
        <taxon>Pseudomonadota</taxon>
        <taxon>Betaproteobacteria</taxon>
        <taxon>Burkholderiales</taxon>
        <taxon>Comamonadaceae</taxon>
        <taxon>Variovorax</taxon>
    </lineage>
</organism>
<dbReference type="NCBIfam" id="NF006699">
    <property type="entry name" value="PRK09245.1"/>
    <property type="match status" value="1"/>
</dbReference>
<sequence>MSNCVLYEQEGSIVTLTLNDPERRNPLTGNTMVAELLSAIDRVHRDVSVHVVILTGAGPAFSTGGDIKDMQRQMAPDAPLAEIRQEYRLGIQQLPLAVFNLEVPVIAAVNGAAMGAGLDLACMCDIRIASERAKFAESFVKLGLIPGDGGAWLLQRIIGLSRAAEMSFTGEPISSELAAQWGLVSKVVPPEELMPEALQLAQRIAVNSAPAVRLTKRLMREAMHTRLDTLLELSAAYQAIAHKTEEHRSAVAGFVNKAPAPRTST</sequence>
<keyword evidence="2 3" id="KW-0456">Lyase</keyword>
<comment type="caution">
    <text evidence="3">The sequence shown here is derived from an EMBL/GenBank/DDBJ whole genome shotgun (WGS) entry which is preliminary data.</text>
</comment>
<dbReference type="PANTHER" id="PTHR11941">
    <property type="entry name" value="ENOYL-COA HYDRATASE-RELATED"/>
    <property type="match status" value="1"/>
</dbReference>
<dbReference type="Pfam" id="PF00378">
    <property type="entry name" value="ECH_1"/>
    <property type="match status" value="1"/>
</dbReference>
<dbReference type="SUPFAM" id="SSF52096">
    <property type="entry name" value="ClpP/crotonase"/>
    <property type="match status" value="1"/>
</dbReference>
<evidence type="ECO:0000256" key="2">
    <source>
        <dbReference type="ARBA" id="ARBA00023239"/>
    </source>
</evidence>
<evidence type="ECO:0000313" key="3">
    <source>
        <dbReference type="EMBL" id="TPG29224.1"/>
    </source>
</evidence>
<protein>
    <submittedName>
        <fullName evidence="3">Enoyl-CoA hydratase</fullName>
        <ecNumber evidence="3">4.2.1.17</ecNumber>
    </submittedName>
</protein>
<dbReference type="CDD" id="cd06558">
    <property type="entry name" value="crotonase-like"/>
    <property type="match status" value="1"/>
</dbReference>
<dbReference type="InterPro" id="IPR014748">
    <property type="entry name" value="Enoyl-CoA_hydra_C"/>
</dbReference>
<dbReference type="OrthoDB" id="8524220at2"/>